<proteinExistence type="predicted"/>
<evidence type="ECO:0000313" key="2">
    <source>
        <dbReference type="Proteomes" id="UP001501005"/>
    </source>
</evidence>
<sequence>MTAPAPLCVGYLRRLPGTDPEEEPRLIAELCAFAEREGFTPELMFVERHWSRTLALRALTAYCTQRGVRNVIVPTAEHLNQVLPLADISKEELAQDIGGQVWIVTPEEEEQPCPPRRAENGGNT</sequence>
<name>A0ABN1PVD1_9ACTN</name>
<evidence type="ECO:0000313" key="1">
    <source>
        <dbReference type="EMBL" id="GAA0933625.1"/>
    </source>
</evidence>
<gene>
    <name evidence="1" type="ORF">GCM10009549_57880</name>
</gene>
<keyword evidence="2" id="KW-1185">Reference proteome</keyword>
<organism evidence="1 2">
    <name type="scientific">Streptomyces thermoalcalitolerans</name>
    <dbReference type="NCBI Taxonomy" id="65605"/>
    <lineage>
        <taxon>Bacteria</taxon>
        <taxon>Bacillati</taxon>
        <taxon>Actinomycetota</taxon>
        <taxon>Actinomycetes</taxon>
        <taxon>Kitasatosporales</taxon>
        <taxon>Streptomycetaceae</taxon>
        <taxon>Streptomyces</taxon>
    </lineage>
</organism>
<comment type="caution">
    <text evidence="1">The sequence shown here is derived from an EMBL/GenBank/DDBJ whole genome shotgun (WGS) entry which is preliminary data.</text>
</comment>
<dbReference type="Proteomes" id="UP001501005">
    <property type="component" value="Unassembled WGS sequence"/>
</dbReference>
<evidence type="ECO:0008006" key="3">
    <source>
        <dbReference type="Google" id="ProtNLM"/>
    </source>
</evidence>
<dbReference type="RefSeq" id="WP_344055236.1">
    <property type="nucleotide sequence ID" value="NZ_BAAAHG010000111.1"/>
</dbReference>
<protein>
    <recommendedName>
        <fullName evidence="3">Resolvase/invertase-type recombinase catalytic domain-containing protein</fullName>
    </recommendedName>
</protein>
<accession>A0ABN1PVD1</accession>
<dbReference type="EMBL" id="BAAAHG010000111">
    <property type="protein sequence ID" value="GAA0933625.1"/>
    <property type="molecule type" value="Genomic_DNA"/>
</dbReference>
<reference evidence="1 2" key="1">
    <citation type="journal article" date="2019" name="Int. J. Syst. Evol. Microbiol.">
        <title>The Global Catalogue of Microorganisms (GCM) 10K type strain sequencing project: providing services to taxonomists for standard genome sequencing and annotation.</title>
        <authorList>
            <consortium name="The Broad Institute Genomics Platform"/>
            <consortium name="The Broad Institute Genome Sequencing Center for Infectious Disease"/>
            <person name="Wu L."/>
            <person name="Ma J."/>
        </authorList>
    </citation>
    <scope>NUCLEOTIDE SEQUENCE [LARGE SCALE GENOMIC DNA]</scope>
    <source>
        <strain evidence="1 2">JCM 10673</strain>
    </source>
</reference>